<evidence type="ECO:0000313" key="2">
    <source>
        <dbReference type="Proteomes" id="UP000824094"/>
    </source>
</evidence>
<evidence type="ECO:0008006" key="3">
    <source>
        <dbReference type="Google" id="ProtNLM"/>
    </source>
</evidence>
<dbReference type="Proteomes" id="UP000824094">
    <property type="component" value="Unassembled WGS sequence"/>
</dbReference>
<organism evidence="1 2">
    <name type="scientific">Candidatus Stercoripulliclostridium merdigallinarum</name>
    <dbReference type="NCBI Taxonomy" id="2840951"/>
    <lineage>
        <taxon>Bacteria</taxon>
        <taxon>Bacillati</taxon>
        <taxon>Bacillota</taxon>
        <taxon>Clostridia</taxon>
        <taxon>Eubacteriales</taxon>
        <taxon>Candidatus Stercoripulliclostridium</taxon>
    </lineage>
</organism>
<dbReference type="EMBL" id="DVNF01000071">
    <property type="protein sequence ID" value="HIU60207.1"/>
    <property type="molecule type" value="Genomic_DNA"/>
</dbReference>
<reference evidence="1" key="1">
    <citation type="submission" date="2020-10" db="EMBL/GenBank/DDBJ databases">
        <authorList>
            <person name="Gilroy R."/>
        </authorList>
    </citation>
    <scope>NUCLEOTIDE SEQUENCE</scope>
    <source>
        <strain evidence="1">18911</strain>
    </source>
</reference>
<sequence>MYVKCDSVLKSEPVQLYIDTEIEPAGAKSIVSVLVKAWAEAPFNRPNEITTTLNIEYYVVYVTESGIQFLNDHKSESVRIPFNGVKEDCFSFVRPVIVGSEYRGTEKLKIRVMPELVGYAIVPSGFETAEADGLEVKREDITVFSAIPVPNTEIVYSGEAVLDSEMSDILASQSTVSVESVSIATDIMHISGKVTTYVQYLKEGKIMGGTIVTPFDEDVLAKGIVDGAVAVPFAEPQGEVTTLSDGSVKVEGVISVKGFAYIPATYSVVTDAYSLTKDLNLKFCEAEIKENVCISYDKSKFFGSVREDSFAPACIAALAAPGITALNYSGMKPIKAEGIVGAQLIAEDVAGTPFGITAEIPFRTECYPLNECPGTVSVYANIADYQARLRQGGTIELSGEIGIKVLSESTELIKYLCDYEEVGDKELSDAPIVTLYIVGKDETLFDVAKALNADVGRLRELNPEIGAEVAEGDKVIYFEN</sequence>
<protein>
    <recommendedName>
        <fullName evidence="3">DUF3794 domain-containing protein</fullName>
    </recommendedName>
</protein>
<dbReference type="AlphaFoldDB" id="A0A9D1MHH8"/>
<name>A0A9D1MHH8_9FIRM</name>
<accession>A0A9D1MHH8</accession>
<evidence type="ECO:0000313" key="1">
    <source>
        <dbReference type="EMBL" id="HIU60207.1"/>
    </source>
</evidence>
<proteinExistence type="predicted"/>
<gene>
    <name evidence="1" type="ORF">IAB05_02310</name>
</gene>
<comment type="caution">
    <text evidence="1">The sequence shown here is derived from an EMBL/GenBank/DDBJ whole genome shotgun (WGS) entry which is preliminary data.</text>
</comment>
<reference evidence="1" key="2">
    <citation type="journal article" date="2021" name="PeerJ">
        <title>Extensive microbial diversity within the chicken gut microbiome revealed by metagenomics and culture.</title>
        <authorList>
            <person name="Gilroy R."/>
            <person name="Ravi A."/>
            <person name="Getino M."/>
            <person name="Pursley I."/>
            <person name="Horton D.L."/>
            <person name="Alikhan N.F."/>
            <person name="Baker D."/>
            <person name="Gharbi K."/>
            <person name="Hall N."/>
            <person name="Watson M."/>
            <person name="Adriaenssens E.M."/>
            <person name="Foster-Nyarko E."/>
            <person name="Jarju S."/>
            <person name="Secka A."/>
            <person name="Antonio M."/>
            <person name="Oren A."/>
            <person name="Chaudhuri R.R."/>
            <person name="La Ragione R."/>
            <person name="Hildebrand F."/>
            <person name="Pallen M.J."/>
        </authorList>
    </citation>
    <scope>NUCLEOTIDE SEQUENCE</scope>
    <source>
        <strain evidence="1">18911</strain>
    </source>
</reference>